<keyword evidence="6" id="KW-1185">Reference proteome</keyword>
<dbReference type="Proteomes" id="UP000015101">
    <property type="component" value="Unassembled WGS sequence"/>
</dbReference>
<dbReference type="EMBL" id="KB097026">
    <property type="protein sequence ID" value="ESO00010.1"/>
    <property type="molecule type" value="Genomic_DNA"/>
</dbReference>
<protein>
    <recommendedName>
        <fullName evidence="7">Eukaryotic translation initiation factor 4E binding protein 1</fullName>
    </recommendedName>
</protein>
<dbReference type="FunCoup" id="T1EK27">
    <property type="interactions" value="48"/>
</dbReference>
<evidence type="ECO:0008006" key="7">
    <source>
        <dbReference type="Google" id="ProtNLM"/>
    </source>
</evidence>
<dbReference type="EnsemblMetazoa" id="HelroT147773">
    <property type="protein sequence ID" value="HelroP147773"/>
    <property type="gene ID" value="HelroG147773"/>
</dbReference>
<evidence type="ECO:0000256" key="1">
    <source>
        <dbReference type="ARBA" id="ARBA00005480"/>
    </source>
</evidence>
<dbReference type="PANTHER" id="PTHR12669:SF12">
    <property type="entry name" value="EUKARYOTIC TRANSLATION INITIATION FACTOR 4E-BINDING PROTEIN"/>
    <property type="match status" value="1"/>
</dbReference>
<reference evidence="6" key="1">
    <citation type="submission" date="2012-12" db="EMBL/GenBank/DDBJ databases">
        <authorList>
            <person name="Hellsten U."/>
            <person name="Grimwood J."/>
            <person name="Chapman J.A."/>
            <person name="Shapiro H."/>
            <person name="Aerts A."/>
            <person name="Otillar R.P."/>
            <person name="Terry A.Y."/>
            <person name="Boore J.L."/>
            <person name="Simakov O."/>
            <person name="Marletaz F."/>
            <person name="Cho S.-J."/>
            <person name="Edsinger-Gonzales E."/>
            <person name="Havlak P."/>
            <person name="Kuo D.-H."/>
            <person name="Larsson T."/>
            <person name="Lv J."/>
            <person name="Arendt D."/>
            <person name="Savage R."/>
            <person name="Osoegawa K."/>
            <person name="de Jong P."/>
            <person name="Lindberg D.R."/>
            <person name="Seaver E.C."/>
            <person name="Weisblat D.A."/>
            <person name="Putnam N.H."/>
            <person name="Grigoriev I.V."/>
            <person name="Rokhsar D.S."/>
        </authorList>
    </citation>
    <scope>NUCLEOTIDE SEQUENCE</scope>
</reference>
<proteinExistence type="inferred from homology"/>
<reference evidence="5" key="3">
    <citation type="submission" date="2015-06" db="UniProtKB">
        <authorList>
            <consortium name="EnsemblMetazoa"/>
        </authorList>
    </citation>
    <scope>IDENTIFICATION</scope>
</reference>
<evidence type="ECO:0000313" key="5">
    <source>
        <dbReference type="EnsemblMetazoa" id="HelroP147773"/>
    </source>
</evidence>
<dbReference type="RefSeq" id="XP_009021784.1">
    <property type="nucleotide sequence ID" value="XM_009023536.1"/>
</dbReference>
<dbReference type="GeneID" id="20196927"/>
<keyword evidence="3" id="KW-0652">Protein synthesis inhibitor</keyword>
<dbReference type="GO" id="GO:0008190">
    <property type="term" value="F:eukaryotic initiation factor 4E binding"/>
    <property type="evidence" value="ECO:0007669"/>
    <property type="project" value="InterPro"/>
</dbReference>
<dbReference type="STRING" id="6412.T1EK27"/>
<dbReference type="InterPro" id="IPR008606">
    <property type="entry name" value="EIF4EBP"/>
</dbReference>
<evidence type="ECO:0000256" key="3">
    <source>
        <dbReference type="ARBA" id="ARBA00023193"/>
    </source>
</evidence>
<dbReference type="eggNOG" id="ENOG502S03G">
    <property type="taxonomic scope" value="Eukaryota"/>
</dbReference>
<reference evidence="4 6" key="2">
    <citation type="journal article" date="2013" name="Nature">
        <title>Insights into bilaterian evolution from three spiralian genomes.</title>
        <authorList>
            <person name="Simakov O."/>
            <person name="Marletaz F."/>
            <person name="Cho S.J."/>
            <person name="Edsinger-Gonzales E."/>
            <person name="Havlak P."/>
            <person name="Hellsten U."/>
            <person name="Kuo D.H."/>
            <person name="Larsson T."/>
            <person name="Lv J."/>
            <person name="Arendt D."/>
            <person name="Savage R."/>
            <person name="Osoegawa K."/>
            <person name="de Jong P."/>
            <person name="Grimwood J."/>
            <person name="Chapman J.A."/>
            <person name="Shapiro H."/>
            <person name="Aerts A."/>
            <person name="Otillar R.P."/>
            <person name="Terry A.Y."/>
            <person name="Boore J.L."/>
            <person name="Grigoriev I.V."/>
            <person name="Lindberg D.R."/>
            <person name="Seaver E.C."/>
            <person name="Weisblat D.A."/>
            <person name="Putnam N.H."/>
            <person name="Rokhsar D.S."/>
        </authorList>
    </citation>
    <scope>NUCLEOTIDE SEQUENCE</scope>
</reference>
<evidence type="ECO:0000313" key="6">
    <source>
        <dbReference type="Proteomes" id="UP000015101"/>
    </source>
</evidence>
<sequence>MPDIYSSTPGGTIYSTTPGGTRIIYDRNFLIQCRNSPLSQTPPTNLPLIPGITCP</sequence>
<organism evidence="5 6">
    <name type="scientific">Helobdella robusta</name>
    <name type="common">Californian leech</name>
    <dbReference type="NCBI Taxonomy" id="6412"/>
    <lineage>
        <taxon>Eukaryota</taxon>
        <taxon>Metazoa</taxon>
        <taxon>Spiralia</taxon>
        <taxon>Lophotrochozoa</taxon>
        <taxon>Annelida</taxon>
        <taxon>Clitellata</taxon>
        <taxon>Hirudinea</taxon>
        <taxon>Rhynchobdellida</taxon>
        <taxon>Glossiphoniidae</taxon>
        <taxon>Helobdella</taxon>
    </lineage>
</organism>
<comment type="similarity">
    <text evidence="1">Belongs to the eIF4E-binding protein family.</text>
</comment>
<dbReference type="EMBL" id="AMQM01005613">
    <property type="status" value="NOT_ANNOTATED_CDS"/>
    <property type="molecule type" value="Genomic_DNA"/>
</dbReference>
<accession>T1EK27</accession>
<dbReference type="PANTHER" id="PTHR12669">
    <property type="entry name" value="EUKARYOTIC TRANSLATION INITIATION FACTOR 4E-BINDING PROTEIN"/>
    <property type="match status" value="1"/>
</dbReference>
<dbReference type="InParanoid" id="T1EK27"/>
<gene>
    <name evidence="5" type="primary">20196927</name>
    <name evidence="4" type="ORF">HELRODRAFT_147773</name>
</gene>
<evidence type="ECO:0000313" key="4">
    <source>
        <dbReference type="EMBL" id="ESO00010.1"/>
    </source>
</evidence>
<name>T1EK27_HELRO</name>
<dbReference type="HOGENOM" id="CLU_111706_3_0_1"/>
<dbReference type="CTD" id="20196927"/>
<keyword evidence="2" id="KW-0810">Translation regulation</keyword>
<dbReference type="GO" id="GO:0045947">
    <property type="term" value="P:negative regulation of translational initiation"/>
    <property type="evidence" value="ECO:0007669"/>
    <property type="project" value="InterPro"/>
</dbReference>
<dbReference type="Pfam" id="PF05456">
    <property type="entry name" value="eIF_4EBP"/>
    <property type="match status" value="1"/>
</dbReference>
<dbReference type="EMBL" id="AMQM01005614">
    <property type="status" value="NOT_ANNOTATED_CDS"/>
    <property type="molecule type" value="Genomic_DNA"/>
</dbReference>
<dbReference type="KEGG" id="hro:HELRODRAFT_147773"/>
<dbReference type="AlphaFoldDB" id="T1EK27"/>
<dbReference type="OrthoDB" id="19729at2759"/>
<evidence type="ECO:0000256" key="2">
    <source>
        <dbReference type="ARBA" id="ARBA00022845"/>
    </source>
</evidence>
<dbReference type="OMA" id="AGESQFE"/>